<keyword evidence="1" id="KW-0732">Signal</keyword>
<sequence>MGMAWTKGLAASAAISLFALTYAAHAQNASQAGGADGSTYLTQHFSFDSLNLDVQAAITRANLAPVPFAKITLRTSDSVSSPEQAKASSYTTEIALENAGHGLVRRVQAIQDNKASTIATRLDLSYRGYFSFLSQGISPQAKSIPPVQEARKVLRFDSGTSGHIAFVYLYGSTGSPSFQDPGQFLCDSGKSYSASQLNPSIQGQALELNCRVIDSNGIETDKLTLAYLDKYAVAVTLRAHNGQRTVDSTIVDFKVQ</sequence>
<proteinExistence type="predicted"/>
<accession>A0ABQ5XGG5</accession>
<organism evidence="2 3">
    <name type="scientific">Dyella flagellata</name>
    <dbReference type="NCBI Taxonomy" id="1867833"/>
    <lineage>
        <taxon>Bacteria</taxon>
        <taxon>Pseudomonadati</taxon>
        <taxon>Pseudomonadota</taxon>
        <taxon>Gammaproteobacteria</taxon>
        <taxon>Lysobacterales</taxon>
        <taxon>Rhodanobacteraceae</taxon>
        <taxon>Dyella</taxon>
    </lineage>
</organism>
<evidence type="ECO:0000313" key="3">
    <source>
        <dbReference type="Proteomes" id="UP001156627"/>
    </source>
</evidence>
<feature type="signal peptide" evidence="1">
    <location>
        <begin position="1"/>
        <end position="26"/>
    </location>
</feature>
<reference evidence="3" key="1">
    <citation type="journal article" date="2019" name="Int. J. Syst. Evol. Microbiol.">
        <title>The Global Catalogue of Microorganisms (GCM) 10K type strain sequencing project: providing services to taxonomists for standard genome sequencing and annotation.</title>
        <authorList>
            <consortium name="The Broad Institute Genomics Platform"/>
            <consortium name="The Broad Institute Genome Sequencing Center for Infectious Disease"/>
            <person name="Wu L."/>
            <person name="Ma J."/>
        </authorList>
    </citation>
    <scope>NUCLEOTIDE SEQUENCE [LARGE SCALE GENOMIC DNA]</scope>
    <source>
        <strain evidence="3">NBRC 111981</strain>
    </source>
</reference>
<gene>
    <name evidence="2" type="ORF">GCM10007898_40080</name>
</gene>
<keyword evidence="3" id="KW-1185">Reference proteome</keyword>
<comment type="caution">
    <text evidence="2">The sequence shown here is derived from an EMBL/GenBank/DDBJ whole genome shotgun (WGS) entry which is preliminary data.</text>
</comment>
<feature type="chain" id="PRO_5046891841" evidence="1">
    <location>
        <begin position="27"/>
        <end position="256"/>
    </location>
</feature>
<dbReference type="EMBL" id="BSOA01000049">
    <property type="protein sequence ID" value="GLQ90432.1"/>
    <property type="molecule type" value="Genomic_DNA"/>
</dbReference>
<protein>
    <submittedName>
        <fullName evidence="2">Uncharacterized protein</fullName>
    </submittedName>
</protein>
<evidence type="ECO:0000313" key="2">
    <source>
        <dbReference type="EMBL" id="GLQ90432.1"/>
    </source>
</evidence>
<evidence type="ECO:0000256" key="1">
    <source>
        <dbReference type="SAM" id="SignalP"/>
    </source>
</evidence>
<name>A0ABQ5XGG5_9GAMM</name>
<dbReference type="Proteomes" id="UP001156627">
    <property type="component" value="Unassembled WGS sequence"/>
</dbReference>